<sequence>MSSMEGSAPLNGMESTDNSKASSEKPSDLAIAQDVRLIPSSITWEAWALFVTDLLTNIDPETLDTVSKRYHFGELRLSRLNLIYRFAPGIFSGQNFMRGFMSEPLWTKAFLERNFAWLFSVFGFVTIVAGSMQVGLGTDSLHDNGKFQNASVGFTVASLIGAIASVLLVSLVWGFLTVYHILRAKENLKIVRKRRIDRQNSRNSV</sequence>
<protein>
    <submittedName>
        <fullName evidence="3">Uncharacterized protein</fullName>
    </submittedName>
</protein>
<comment type="caution">
    <text evidence="3">The sequence shown here is derived from an EMBL/GenBank/DDBJ whole genome shotgun (WGS) entry which is preliminary data.</text>
</comment>
<dbReference type="AlphaFoldDB" id="A0A9W9VUH8"/>
<keyword evidence="2" id="KW-0812">Transmembrane</keyword>
<keyword evidence="2" id="KW-1133">Transmembrane helix</keyword>
<reference evidence="3" key="1">
    <citation type="submission" date="2022-11" db="EMBL/GenBank/DDBJ databases">
        <authorList>
            <person name="Petersen C."/>
        </authorList>
    </citation>
    <scope>NUCLEOTIDE SEQUENCE</scope>
    <source>
        <strain evidence="3">IBT 29864</strain>
    </source>
</reference>
<organism evidence="3 4">
    <name type="scientific">Penicillium cataractarum</name>
    <dbReference type="NCBI Taxonomy" id="2100454"/>
    <lineage>
        <taxon>Eukaryota</taxon>
        <taxon>Fungi</taxon>
        <taxon>Dikarya</taxon>
        <taxon>Ascomycota</taxon>
        <taxon>Pezizomycotina</taxon>
        <taxon>Eurotiomycetes</taxon>
        <taxon>Eurotiomycetidae</taxon>
        <taxon>Eurotiales</taxon>
        <taxon>Aspergillaceae</taxon>
        <taxon>Penicillium</taxon>
    </lineage>
</organism>
<proteinExistence type="predicted"/>
<dbReference type="PANTHER" id="PTHR34414:SF1">
    <property type="entry name" value="SUBTILISIN-LIKE SERINE PROTEASE"/>
    <property type="match status" value="1"/>
</dbReference>
<dbReference type="EMBL" id="JAPZBS010000001">
    <property type="protein sequence ID" value="KAJ5389384.1"/>
    <property type="molecule type" value="Genomic_DNA"/>
</dbReference>
<dbReference type="OrthoDB" id="5086500at2759"/>
<feature type="region of interest" description="Disordered" evidence="1">
    <location>
        <begin position="1"/>
        <end position="26"/>
    </location>
</feature>
<dbReference type="InterPro" id="IPR046536">
    <property type="entry name" value="DUF6601"/>
</dbReference>
<name>A0A9W9VUH8_9EURO</name>
<gene>
    <name evidence="3" type="ORF">N7496_000452</name>
</gene>
<reference evidence="3" key="2">
    <citation type="journal article" date="2023" name="IMA Fungus">
        <title>Comparative genomic study of the Penicillium genus elucidates a diverse pangenome and 15 lateral gene transfer events.</title>
        <authorList>
            <person name="Petersen C."/>
            <person name="Sorensen T."/>
            <person name="Nielsen M.R."/>
            <person name="Sondergaard T.E."/>
            <person name="Sorensen J.L."/>
            <person name="Fitzpatrick D.A."/>
            <person name="Frisvad J.C."/>
            <person name="Nielsen K.L."/>
        </authorList>
    </citation>
    <scope>NUCLEOTIDE SEQUENCE</scope>
    <source>
        <strain evidence="3">IBT 29864</strain>
    </source>
</reference>
<dbReference type="RefSeq" id="XP_056560112.1">
    <property type="nucleotide sequence ID" value="XM_056693383.1"/>
</dbReference>
<feature type="transmembrane region" description="Helical" evidence="2">
    <location>
        <begin position="115"/>
        <end position="136"/>
    </location>
</feature>
<evidence type="ECO:0000313" key="4">
    <source>
        <dbReference type="Proteomes" id="UP001147782"/>
    </source>
</evidence>
<evidence type="ECO:0000256" key="2">
    <source>
        <dbReference type="SAM" id="Phobius"/>
    </source>
</evidence>
<dbReference type="Proteomes" id="UP001147782">
    <property type="component" value="Unassembled WGS sequence"/>
</dbReference>
<accession>A0A9W9VUH8</accession>
<dbReference type="Pfam" id="PF20246">
    <property type="entry name" value="DUF6601"/>
    <property type="match status" value="1"/>
</dbReference>
<evidence type="ECO:0000313" key="3">
    <source>
        <dbReference type="EMBL" id="KAJ5389384.1"/>
    </source>
</evidence>
<evidence type="ECO:0000256" key="1">
    <source>
        <dbReference type="SAM" id="MobiDB-lite"/>
    </source>
</evidence>
<dbReference type="PANTHER" id="PTHR34414">
    <property type="entry name" value="HET DOMAIN-CONTAINING PROTEIN-RELATED"/>
    <property type="match status" value="1"/>
</dbReference>
<dbReference type="GeneID" id="81432560"/>
<feature type="transmembrane region" description="Helical" evidence="2">
    <location>
        <begin position="156"/>
        <end position="182"/>
    </location>
</feature>
<keyword evidence="4" id="KW-1185">Reference proteome</keyword>
<keyword evidence="2" id="KW-0472">Membrane</keyword>